<reference evidence="2" key="1">
    <citation type="journal article" date="2023" name="G3 (Bethesda)">
        <title>Genome assembly and association tests identify interacting loci associated with vigor, precocity, and sex in interspecific pistachio rootstocks.</title>
        <authorList>
            <person name="Palmer W."/>
            <person name="Jacygrad E."/>
            <person name="Sagayaradj S."/>
            <person name="Cavanaugh K."/>
            <person name="Han R."/>
            <person name="Bertier L."/>
            <person name="Beede B."/>
            <person name="Kafkas S."/>
            <person name="Golino D."/>
            <person name="Preece J."/>
            <person name="Michelmore R."/>
        </authorList>
    </citation>
    <scope>NUCLEOTIDE SEQUENCE [LARGE SCALE GENOMIC DNA]</scope>
</reference>
<keyword evidence="2" id="KW-1185">Reference proteome</keyword>
<gene>
    <name evidence="1" type="ORF">Pint_33946</name>
</gene>
<evidence type="ECO:0000313" key="2">
    <source>
        <dbReference type="Proteomes" id="UP001163603"/>
    </source>
</evidence>
<organism evidence="1 2">
    <name type="scientific">Pistacia integerrima</name>
    <dbReference type="NCBI Taxonomy" id="434235"/>
    <lineage>
        <taxon>Eukaryota</taxon>
        <taxon>Viridiplantae</taxon>
        <taxon>Streptophyta</taxon>
        <taxon>Embryophyta</taxon>
        <taxon>Tracheophyta</taxon>
        <taxon>Spermatophyta</taxon>
        <taxon>Magnoliopsida</taxon>
        <taxon>eudicotyledons</taxon>
        <taxon>Gunneridae</taxon>
        <taxon>Pentapetalae</taxon>
        <taxon>rosids</taxon>
        <taxon>malvids</taxon>
        <taxon>Sapindales</taxon>
        <taxon>Anacardiaceae</taxon>
        <taxon>Pistacia</taxon>
    </lineage>
</organism>
<dbReference type="Proteomes" id="UP001163603">
    <property type="component" value="Chromosome 14"/>
</dbReference>
<sequence>MHQDSKLSRMGRIASQSTCE</sequence>
<name>A0ACC0X2S5_9ROSI</name>
<accession>A0ACC0X2S5</accession>
<dbReference type="EMBL" id="CM047749">
    <property type="protein sequence ID" value="KAJ0009728.1"/>
    <property type="molecule type" value="Genomic_DNA"/>
</dbReference>
<protein>
    <submittedName>
        <fullName evidence="1">Uncharacterized protein</fullName>
    </submittedName>
</protein>
<comment type="caution">
    <text evidence="1">The sequence shown here is derived from an EMBL/GenBank/DDBJ whole genome shotgun (WGS) entry which is preliminary data.</text>
</comment>
<proteinExistence type="predicted"/>
<evidence type="ECO:0000313" key="1">
    <source>
        <dbReference type="EMBL" id="KAJ0009728.1"/>
    </source>
</evidence>